<sequence length="77" mass="8815">MGKTPMSGDQCVCFAGRYPSGDGDNWSVKIWLPVGNHVSRQRWWLPVRHHLVTDISPEVTITGQYHIGYQMVTYQKP</sequence>
<gene>
    <name evidence="1" type="ORF">TIFTF001_038134</name>
</gene>
<organism evidence="1 2">
    <name type="scientific">Ficus carica</name>
    <name type="common">Common fig</name>
    <dbReference type="NCBI Taxonomy" id="3494"/>
    <lineage>
        <taxon>Eukaryota</taxon>
        <taxon>Viridiplantae</taxon>
        <taxon>Streptophyta</taxon>
        <taxon>Embryophyta</taxon>
        <taxon>Tracheophyta</taxon>
        <taxon>Spermatophyta</taxon>
        <taxon>Magnoliopsida</taxon>
        <taxon>eudicotyledons</taxon>
        <taxon>Gunneridae</taxon>
        <taxon>Pentapetalae</taxon>
        <taxon>rosids</taxon>
        <taxon>fabids</taxon>
        <taxon>Rosales</taxon>
        <taxon>Moraceae</taxon>
        <taxon>Ficeae</taxon>
        <taxon>Ficus</taxon>
    </lineage>
</organism>
<reference evidence="1" key="1">
    <citation type="submission" date="2023-07" db="EMBL/GenBank/DDBJ databases">
        <title>draft genome sequence of fig (Ficus carica).</title>
        <authorList>
            <person name="Takahashi T."/>
            <person name="Nishimura K."/>
        </authorList>
    </citation>
    <scope>NUCLEOTIDE SEQUENCE</scope>
</reference>
<protein>
    <submittedName>
        <fullName evidence="1">Uncharacterized protein</fullName>
    </submittedName>
</protein>
<keyword evidence="2" id="KW-1185">Reference proteome</keyword>
<comment type="caution">
    <text evidence="1">The sequence shown here is derived from an EMBL/GenBank/DDBJ whole genome shotgun (WGS) entry which is preliminary data.</text>
</comment>
<evidence type="ECO:0000313" key="2">
    <source>
        <dbReference type="Proteomes" id="UP001187192"/>
    </source>
</evidence>
<name>A0AA88JDF9_FICCA</name>
<accession>A0AA88JDF9</accession>
<dbReference type="AlphaFoldDB" id="A0AA88JDF9"/>
<dbReference type="Proteomes" id="UP001187192">
    <property type="component" value="Unassembled WGS sequence"/>
</dbReference>
<evidence type="ECO:0000313" key="1">
    <source>
        <dbReference type="EMBL" id="GMN69082.1"/>
    </source>
</evidence>
<proteinExistence type="predicted"/>
<dbReference type="EMBL" id="BTGU01000766">
    <property type="protein sequence ID" value="GMN69082.1"/>
    <property type="molecule type" value="Genomic_DNA"/>
</dbReference>